<feature type="region of interest" description="Disordered" evidence="7">
    <location>
        <begin position="1"/>
        <end position="73"/>
    </location>
</feature>
<dbReference type="InterPro" id="IPR040524">
    <property type="entry name" value="HECW1_helix"/>
</dbReference>
<dbReference type="InterPro" id="IPR050409">
    <property type="entry name" value="E3_ubiq-protein_ligase"/>
</dbReference>
<name>A0A6I8T8C1_AEDAE</name>
<dbReference type="GO" id="GO:0016567">
    <property type="term" value="P:protein ubiquitination"/>
    <property type="evidence" value="ECO:0007669"/>
    <property type="project" value="UniProtKB-UniPathway"/>
</dbReference>
<evidence type="ECO:0000313" key="9">
    <source>
        <dbReference type="Proteomes" id="UP000008820"/>
    </source>
</evidence>
<dbReference type="EnsemblMetazoa" id="AAEL005774-RB">
    <property type="protein sequence ID" value="AAEL005774-PB"/>
    <property type="gene ID" value="AAEL005774"/>
</dbReference>
<dbReference type="PROSITE" id="PS50237">
    <property type="entry name" value="HECT"/>
    <property type="match status" value="1"/>
</dbReference>
<evidence type="ECO:0000256" key="2">
    <source>
        <dbReference type="ARBA" id="ARBA00004906"/>
    </source>
</evidence>
<evidence type="ECO:0000256" key="7">
    <source>
        <dbReference type="SAM" id="MobiDB-lite"/>
    </source>
</evidence>
<dbReference type="GO" id="GO:0048814">
    <property type="term" value="P:regulation of dendrite morphogenesis"/>
    <property type="evidence" value="ECO:0007669"/>
    <property type="project" value="TreeGrafter"/>
</dbReference>
<dbReference type="InterPro" id="IPR001202">
    <property type="entry name" value="WW_dom"/>
</dbReference>
<dbReference type="PROSITE" id="PS50020">
    <property type="entry name" value="WW_DOMAIN_2"/>
    <property type="match status" value="2"/>
</dbReference>
<evidence type="ECO:0000256" key="4">
    <source>
        <dbReference type="ARBA" id="ARBA00022679"/>
    </source>
</evidence>
<dbReference type="FunFam" id="3.90.1750.10:FF:000079">
    <property type="entry name" value="E3 ubiquitin-protein ligase"/>
    <property type="match status" value="1"/>
</dbReference>
<accession>A0A6I8T8C1</accession>
<evidence type="ECO:0000256" key="1">
    <source>
        <dbReference type="ARBA" id="ARBA00000885"/>
    </source>
</evidence>
<dbReference type="FunCoup" id="A0A6I8T8C1">
    <property type="interactions" value="427"/>
</dbReference>
<dbReference type="InterPro" id="IPR000569">
    <property type="entry name" value="HECT_dom"/>
</dbReference>
<comment type="pathway">
    <text evidence="2">Protein modification; protein ubiquitination.</text>
</comment>
<dbReference type="InParanoid" id="A0A6I8T8C1"/>
<dbReference type="PANTHER" id="PTHR11254">
    <property type="entry name" value="HECT DOMAIN UBIQUITIN-PROTEIN LIGASE"/>
    <property type="match status" value="1"/>
</dbReference>
<organism evidence="8 9">
    <name type="scientific">Aedes aegypti</name>
    <name type="common">Yellowfever mosquito</name>
    <name type="synonym">Culex aegypti</name>
    <dbReference type="NCBI Taxonomy" id="7159"/>
    <lineage>
        <taxon>Eukaryota</taxon>
        <taxon>Metazoa</taxon>
        <taxon>Ecdysozoa</taxon>
        <taxon>Arthropoda</taxon>
        <taxon>Hexapoda</taxon>
        <taxon>Insecta</taxon>
        <taxon>Pterygota</taxon>
        <taxon>Neoptera</taxon>
        <taxon>Endopterygota</taxon>
        <taxon>Diptera</taxon>
        <taxon>Nematocera</taxon>
        <taxon>Culicoidea</taxon>
        <taxon>Culicidae</taxon>
        <taxon>Culicinae</taxon>
        <taxon>Aedini</taxon>
        <taxon>Aedes</taxon>
        <taxon>Stegomyia</taxon>
    </lineage>
</organism>
<keyword evidence="5" id="KW-0677">Repeat</keyword>
<dbReference type="GO" id="GO:0005737">
    <property type="term" value="C:cytoplasm"/>
    <property type="evidence" value="ECO:0007669"/>
    <property type="project" value="TreeGrafter"/>
</dbReference>
<keyword evidence="9" id="KW-1185">Reference proteome</keyword>
<evidence type="ECO:0000256" key="6">
    <source>
        <dbReference type="ARBA" id="ARBA00022786"/>
    </source>
</evidence>
<dbReference type="InterPro" id="IPR036020">
    <property type="entry name" value="WW_dom_sf"/>
</dbReference>
<dbReference type="Gene3D" id="3.30.2410.10">
    <property type="entry name" value="Hect, E3 ligase catalytic domain"/>
    <property type="match status" value="1"/>
</dbReference>
<protein>
    <recommendedName>
        <fullName evidence="3">HECT-type E3 ubiquitin transferase</fullName>
        <ecNumber evidence="3">2.3.2.26</ecNumber>
    </recommendedName>
</protein>
<gene>
    <name evidence="8" type="primary">5579439</name>
</gene>
<dbReference type="Gene3D" id="2.20.70.10">
    <property type="match status" value="2"/>
</dbReference>
<evidence type="ECO:0000256" key="5">
    <source>
        <dbReference type="ARBA" id="ARBA00022737"/>
    </source>
</evidence>
<feature type="region of interest" description="Disordered" evidence="7">
    <location>
        <begin position="613"/>
        <end position="632"/>
    </location>
</feature>
<feature type="compositionally biased region" description="Acidic residues" evidence="7">
    <location>
        <begin position="20"/>
        <end position="29"/>
    </location>
</feature>
<dbReference type="FunFam" id="3.90.1750.10:FF:000036">
    <property type="entry name" value="E3 ubiquitin-protein ligase HECW2"/>
    <property type="match status" value="1"/>
</dbReference>
<dbReference type="CDD" id="cd00078">
    <property type="entry name" value="HECTc"/>
    <property type="match status" value="1"/>
</dbReference>
<dbReference type="Gene3D" id="3.90.1750.10">
    <property type="entry name" value="Hect, E3 ligase catalytic domains"/>
    <property type="match status" value="1"/>
</dbReference>
<feature type="region of interest" description="Disordered" evidence="7">
    <location>
        <begin position="87"/>
        <end position="191"/>
    </location>
</feature>
<keyword evidence="6" id="KW-0833">Ubl conjugation pathway</keyword>
<evidence type="ECO:0000313" key="8">
    <source>
        <dbReference type="EnsemblMetazoa" id="AAEL005774-PB"/>
    </source>
</evidence>
<evidence type="ECO:0000256" key="3">
    <source>
        <dbReference type="ARBA" id="ARBA00012485"/>
    </source>
</evidence>
<dbReference type="Pfam" id="PF18436">
    <property type="entry name" value="HECW1_helix"/>
    <property type="match status" value="1"/>
</dbReference>
<feature type="region of interest" description="Disordered" evidence="7">
    <location>
        <begin position="436"/>
        <end position="479"/>
    </location>
</feature>
<dbReference type="UniPathway" id="UPA00143"/>
<proteinExistence type="predicted"/>
<reference evidence="8 9" key="1">
    <citation type="submission" date="2017-06" db="EMBL/GenBank/DDBJ databases">
        <title>Aedes aegypti genome working group (AGWG) sequencing and assembly.</title>
        <authorList>
            <consortium name="Aedes aegypti Genome Working Group (AGWG)"/>
            <person name="Matthews B.J."/>
        </authorList>
    </citation>
    <scope>NUCLEOTIDE SEQUENCE [LARGE SCALE GENOMIC DNA]</scope>
    <source>
        <strain evidence="8 9">LVP_AGWG</strain>
    </source>
</reference>
<dbReference type="Pfam" id="PF00632">
    <property type="entry name" value="HECT"/>
    <property type="match status" value="1"/>
</dbReference>
<feature type="compositionally biased region" description="Low complexity" evidence="7">
    <location>
        <begin position="442"/>
        <end position="454"/>
    </location>
</feature>
<dbReference type="PANTHER" id="PTHR11254:SF320">
    <property type="entry name" value="HECT-TYPE E3 UBIQUITIN TRANSFERASE"/>
    <property type="match status" value="1"/>
</dbReference>
<dbReference type="GO" id="GO:0009966">
    <property type="term" value="P:regulation of signal transduction"/>
    <property type="evidence" value="ECO:0007669"/>
    <property type="project" value="UniProtKB-ARBA"/>
</dbReference>
<dbReference type="FunFam" id="3.30.2410.10:FF:000002">
    <property type="entry name" value="E3 ubiquitin-protein ligase HECW2"/>
    <property type="match status" value="1"/>
</dbReference>
<dbReference type="Pfam" id="PF00397">
    <property type="entry name" value="WW"/>
    <property type="match status" value="1"/>
</dbReference>
<dbReference type="Gene3D" id="3.30.2160.10">
    <property type="entry name" value="Hect, E3 ligase catalytic domain"/>
    <property type="match status" value="1"/>
</dbReference>
<sequence>MESIGDAASISNSLSKSEGTADETEEELEGAVGNSESEMNARLSITLKSTDDDEDEPPELKNQENLPPTPYEECLDLKIFETLAQKESQAEFQHRGSKNNDVANLRFIDGDGPSPGHSSVPSDKPSPVCCAATTPTSNSGHHGDSCGSSSSSAPCSGVRRKAKVVSTSLEEPVVNGTKKKVRPNGSLKSSPSQDYLQIWTTASGDVQVIDGKSSQKQVTSPTIQVHRPLERSWPPKHQRKQQLQQGSEEFSFDIIDTDEQSYTHVAEASTGNVEFTPGEFFEQNSKQLRHEKVARVIRQPLEGINENAPLATPETDGSLSDNTPLRLGRLDKNANPDIETVAEVVEPSASNIKPPLRKTCRAEYSFPDADQQPSCSNEYTTIDVSVEQNVKPHRPLTRTLSNGKTKHTVNGPLITGDLIVGEPIRATHVIFPIQSLSPCARSPPSGSSTRSGSPLEHSPDRSSPIIMHPKPIRPQPRPLTRVGCTRNDLICPPTPTHHARRLRVLSDNFGPPDLRPRNVFSPETITSPEMRYNELVAVTGNRVDQLRVGEGREDEIETDSPVRHLTSTRLPSIPERARGALADPEEPLPPAWEARMDSHGRIFYIDHATRTTSWQRPGAHSGPNGSEQHRQQLDRRYQSIRRTIYDRRDGGSRSPPRFGFEPINPRQGASAIAVAINAAQIENLQFDRAAHPALLMICRPDFYSMLHTNTDAIQIYNRNSALKHMVSRVRRDPTCFSRYQHNRDLVALVNCFASPDKDLPSGWETKMDQSGKQFFIDHANRRTSFMDPRVPTDCPRARHRPEQLIAAAAVAPVDIAPIPPPRPPALPRLSIGSPEIPVAYNDKVVAFLRQPNILEILRERHGAAACSRNLRDKINSIRVEGTSALDRLSHDLQLTILLSLFENEIMSYIPVEARSPQGSPNLNSSRVPQRAPPPFRRDFEAKLRTFYRKLESKGFGQGPHKLKLHIRRSHLLEDAFRRIMSANKKDLQRGRLAVLWDTEEGLDYGGPSREFFFLLSRELFNPYYGLFEYSANDTYTVQVSPLSAFVDNSHDWFRFSGRVLGLALVHQYLLDAFFTRPFYKALLRLPVALSDLESLDNEFHQSLQWIRDNDIGSGTALGLTFCVTEELLGRVVERELKPGGKNIPVTEKNKREYLERMVKWRLERGVQEQTESLVRGFYEVVDPRLVSVFDARELELVIAGTAEIDLNDWRINTEYRSGYHDGHQVIVWFWHVIEKFSNEQRLRLLQFVTGTSSIPYEGFAALRGSTGPRRFCIEKWGKPNALPRAHTCFNRLDLPPYPTPDILYEKLLLAVEETNTFGIE</sequence>
<dbReference type="EC" id="2.3.2.26" evidence="3"/>
<dbReference type="SMART" id="SM00119">
    <property type="entry name" value="HECTc"/>
    <property type="match status" value="1"/>
</dbReference>
<dbReference type="GO" id="GO:0061630">
    <property type="term" value="F:ubiquitin protein ligase activity"/>
    <property type="evidence" value="ECO:0007669"/>
    <property type="project" value="UniProtKB-EC"/>
</dbReference>
<dbReference type="OrthoDB" id="5987976at2759"/>
<dbReference type="GO" id="GO:0006511">
    <property type="term" value="P:ubiquitin-dependent protein catabolic process"/>
    <property type="evidence" value="ECO:0007669"/>
    <property type="project" value="TreeGrafter"/>
</dbReference>
<reference evidence="8" key="2">
    <citation type="submission" date="2020-05" db="UniProtKB">
        <authorList>
            <consortium name="EnsemblMetazoa"/>
        </authorList>
    </citation>
    <scope>IDENTIFICATION</scope>
    <source>
        <strain evidence="8">LVP_AGWG</strain>
    </source>
</reference>
<dbReference type="SUPFAM" id="SSF51045">
    <property type="entry name" value="WW domain"/>
    <property type="match status" value="2"/>
</dbReference>
<dbReference type="CDD" id="cd00201">
    <property type="entry name" value="WW"/>
    <property type="match status" value="2"/>
</dbReference>
<dbReference type="SUPFAM" id="SSF56204">
    <property type="entry name" value="Hect, E3 ligase catalytic domain"/>
    <property type="match status" value="1"/>
</dbReference>
<keyword evidence="4" id="KW-0808">Transferase</keyword>
<dbReference type="Proteomes" id="UP000008820">
    <property type="component" value="Chromosome 1"/>
</dbReference>
<dbReference type="FunFam" id="3.30.2160.10:FF:000001">
    <property type="entry name" value="E3 ubiquitin-protein ligase NEDD4-like"/>
    <property type="match status" value="1"/>
</dbReference>
<feature type="compositionally biased region" description="Low complexity" evidence="7">
    <location>
        <begin position="137"/>
        <end position="157"/>
    </location>
</feature>
<dbReference type="InterPro" id="IPR035983">
    <property type="entry name" value="Hect_E3_ubiquitin_ligase"/>
</dbReference>
<dbReference type="SMART" id="SM00456">
    <property type="entry name" value="WW"/>
    <property type="match status" value="2"/>
</dbReference>
<comment type="catalytic activity">
    <reaction evidence="1">
        <text>S-ubiquitinyl-[E2 ubiquitin-conjugating enzyme]-L-cysteine + [acceptor protein]-L-lysine = [E2 ubiquitin-conjugating enzyme]-L-cysteine + N(6)-ubiquitinyl-[acceptor protein]-L-lysine.</text>
        <dbReference type="EC" id="2.3.2.26"/>
    </reaction>
</comment>
<dbReference type="PROSITE" id="PS01159">
    <property type="entry name" value="WW_DOMAIN_1"/>
    <property type="match status" value="2"/>
</dbReference>